<keyword evidence="3" id="KW-0285">Flavoprotein</keyword>
<dbReference type="Proteomes" id="UP000664521">
    <property type="component" value="Unassembled WGS sequence"/>
</dbReference>
<evidence type="ECO:0000256" key="3">
    <source>
        <dbReference type="ARBA" id="ARBA00022630"/>
    </source>
</evidence>
<gene>
    <name evidence="9" type="ORF">HETSPECPRED_001929</name>
</gene>
<dbReference type="InterPro" id="IPR012132">
    <property type="entry name" value="GMC_OxRdtase"/>
</dbReference>
<dbReference type="Pfam" id="PF00732">
    <property type="entry name" value="GMC_oxred_N"/>
    <property type="match status" value="1"/>
</dbReference>
<dbReference type="EMBL" id="CAJPDS010000014">
    <property type="protein sequence ID" value="CAF9914240.1"/>
    <property type="molecule type" value="Genomic_DNA"/>
</dbReference>
<comment type="similarity">
    <text evidence="2">Belongs to the GMC oxidoreductase family.</text>
</comment>
<organism evidence="9 10">
    <name type="scientific">Heterodermia speciosa</name>
    <dbReference type="NCBI Taxonomy" id="116794"/>
    <lineage>
        <taxon>Eukaryota</taxon>
        <taxon>Fungi</taxon>
        <taxon>Dikarya</taxon>
        <taxon>Ascomycota</taxon>
        <taxon>Pezizomycotina</taxon>
        <taxon>Lecanoromycetes</taxon>
        <taxon>OSLEUM clade</taxon>
        <taxon>Lecanoromycetidae</taxon>
        <taxon>Caliciales</taxon>
        <taxon>Physciaceae</taxon>
        <taxon>Heterodermia</taxon>
    </lineage>
</organism>
<evidence type="ECO:0000256" key="6">
    <source>
        <dbReference type="PIRSR" id="PIRSR000137-1"/>
    </source>
</evidence>
<dbReference type="GO" id="GO:0050660">
    <property type="term" value="F:flavin adenine dinucleotide binding"/>
    <property type="evidence" value="ECO:0007669"/>
    <property type="project" value="InterPro"/>
</dbReference>
<dbReference type="InterPro" id="IPR000172">
    <property type="entry name" value="GMC_OxRdtase_N"/>
</dbReference>
<dbReference type="GO" id="GO:0016614">
    <property type="term" value="F:oxidoreductase activity, acting on CH-OH group of donors"/>
    <property type="evidence" value="ECO:0007669"/>
    <property type="project" value="InterPro"/>
</dbReference>
<dbReference type="AlphaFoldDB" id="A0A8H3IFT2"/>
<evidence type="ECO:0000256" key="1">
    <source>
        <dbReference type="ARBA" id="ARBA00001974"/>
    </source>
</evidence>
<sequence length="456" mass="49973">MDSAKLDFSDIDYKYFTVPQSGWIRGDELNYAEWARQVGDERWSYKGLLPYFRRSEHHFELNADPEQHGFEGPMHNSSVSSSGRRYPLRETVLKAWKHLGLKEIPDANNGAPQGVAELVENRPDGLRQLTSNVYPLKGAHVMTETTVSRIILSDNDRYGKVATGVELSDGRHINIKSGGEVLVCGGAYRSPQILMLSGIGDNSELQKRGIRQQILEAPPPESGLAVGSLMFADPAFEKGNPVDWLATMTVPHDVLNAAIAQNEPDSIVDDNHVLLRGPRSHLEMNVLYAVFAAEQIGLDTPIDETAIMSYCLACLPTSRGSISLSSKDPLDHPVIDPNYAATKADRFVMQEGWRVMSRLMLETPEAKDLVVDEIVPDGHTCLLSNSSSDDIDTRINIGAVSCYHPPGSCSMGKVVDSSCKVHGVEGLRVVDASVIPVPLAAHYQAACRADCDNYSC</sequence>
<name>A0A8H3IFT2_9LECA</name>
<evidence type="ECO:0000313" key="9">
    <source>
        <dbReference type="EMBL" id="CAF9914240.1"/>
    </source>
</evidence>
<dbReference type="OrthoDB" id="269227at2759"/>
<dbReference type="Pfam" id="PF05199">
    <property type="entry name" value="GMC_oxred_C"/>
    <property type="match status" value="1"/>
</dbReference>
<dbReference type="SUPFAM" id="SSF54373">
    <property type="entry name" value="FAD-linked reductases, C-terminal domain"/>
    <property type="match status" value="1"/>
</dbReference>
<dbReference type="PANTHER" id="PTHR11552:SF123">
    <property type="entry name" value="GMC OXIDOREDUCTASE (AFU_ORTHOLOGUE AFUA_2G01770)-RELATED"/>
    <property type="match status" value="1"/>
</dbReference>
<feature type="domain" description="Glucose-methanol-choline oxidoreductase N-terminal" evidence="8">
    <location>
        <begin position="186"/>
        <end position="200"/>
    </location>
</feature>
<keyword evidence="4 7" id="KW-0274">FAD</keyword>
<evidence type="ECO:0000256" key="5">
    <source>
        <dbReference type="ARBA" id="ARBA00023002"/>
    </source>
</evidence>
<evidence type="ECO:0000256" key="7">
    <source>
        <dbReference type="PIRSR" id="PIRSR000137-2"/>
    </source>
</evidence>
<dbReference type="InterPro" id="IPR027424">
    <property type="entry name" value="Glucose_Oxidase_domain_2"/>
</dbReference>
<feature type="active site" description="Proton donor" evidence="6">
    <location>
        <position position="404"/>
    </location>
</feature>
<reference evidence="9" key="1">
    <citation type="submission" date="2021-03" db="EMBL/GenBank/DDBJ databases">
        <authorList>
            <person name="Tagirdzhanova G."/>
        </authorList>
    </citation>
    <scope>NUCLEOTIDE SEQUENCE</scope>
</reference>
<proteinExistence type="inferred from homology"/>
<comment type="caution">
    <text evidence="9">The sequence shown here is derived from an EMBL/GenBank/DDBJ whole genome shotgun (WGS) entry which is preliminary data.</text>
</comment>
<feature type="active site" description="Proton acceptor" evidence="6">
    <location>
        <position position="442"/>
    </location>
</feature>
<evidence type="ECO:0000259" key="8">
    <source>
        <dbReference type="PROSITE" id="PS00624"/>
    </source>
</evidence>
<dbReference type="PIRSF" id="PIRSF000137">
    <property type="entry name" value="Alcohol_oxidase"/>
    <property type="match status" value="1"/>
</dbReference>
<keyword evidence="10" id="KW-1185">Reference proteome</keyword>
<feature type="binding site" evidence="7">
    <location>
        <position position="147"/>
    </location>
    <ligand>
        <name>FAD</name>
        <dbReference type="ChEBI" id="CHEBI:57692"/>
    </ligand>
</feature>
<dbReference type="PROSITE" id="PS00624">
    <property type="entry name" value="GMC_OXRED_2"/>
    <property type="match status" value="1"/>
</dbReference>
<dbReference type="Gene3D" id="4.10.450.10">
    <property type="entry name" value="Glucose Oxidase, domain 2"/>
    <property type="match status" value="1"/>
</dbReference>
<comment type="cofactor">
    <cofactor evidence="1 7">
        <name>FAD</name>
        <dbReference type="ChEBI" id="CHEBI:57692"/>
    </cofactor>
</comment>
<dbReference type="InterPro" id="IPR036188">
    <property type="entry name" value="FAD/NAD-bd_sf"/>
</dbReference>
<dbReference type="Gene3D" id="3.30.560.10">
    <property type="entry name" value="Glucose Oxidase, domain 3"/>
    <property type="match status" value="2"/>
</dbReference>
<evidence type="ECO:0000256" key="2">
    <source>
        <dbReference type="ARBA" id="ARBA00010790"/>
    </source>
</evidence>
<protein>
    <recommendedName>
        <fullName evidence="8">Glucose-methanol-choline oxidoreductase N-terminal domain-containing protein</fullName>
    </recommendedName>
</protein>
<dbReference type="PANTHER" id="PTHR11552">
    <property type="entry name" value="GLUCOSE-METHANOL-CHOLINE GMC OXIDOREDUCTASE"/>
    <property type="match status" value="1"/>
</dbReference>
<accession>A0A8H3IFT2</accession>
<evidence type="ECO:0000313" key="10">
    <source>
        <dbReference type="Proteomes" id="UP000664521"/>
    </source>
</evidence>
<dbReference type="InterPro" id="IPR007867">
    <property type="entry name" value="GMC_OxRtase_C"/>
</dbReference>
<dbReference type="SUPFAM" id="SSF51905">
    <property type="entry name" value="FAD/NAD(P)-binding domain"/>
    <property type="match status" value="1"/>
</dbReference>
<keyword evidence="5" id="KW-0560">Oxidoreductase</keyword>
<evidence type="ECO:0000256" key="4">
    <source>
        <dbReference type="ARBA" id="ARBA00022827"/>
    </source>
</evidence>
<dbReference type="Gene3D" id="3.50.50.60">
    <property type="entry name" value="FAD/NAD(P)-binding domain"/>
    <property type="match status" value="2"/>
</dbReference>